<feature type="chain" id="PRO_5032984677" evidence="1">
    <location>
        <begin position="25"/>
        <end position="394"/>
    </location>
</feature>
<dbReference type="PANTHER" id="PTHR42941">
    <property type="entry name" value="SLL1037 PROTEIN"/>
    <property type="match status" value="1"/>
</dbReference>
<dbReference type="PANTHER" id="PTHR42941:SF1">
    <property type="entry name" value="SLL1037 PROTEIN"/>
    <property type="match status" value="1"/>
</dbReference>
<dbReference type="SUPFAM" id="SSF53850">
    <property type="entry name" value="Periplasmic binding protein-like II"/>
    <property type="match status" value="1"/>
</dbReference>
<evidence type="ECO:0000313" key="3">
    <source>
        <dbReference type="Proteomes" id="UP000583454"/>
    </source>
</evidence>
<keyword evidence="3" id="KW-1185">Reference proteome</keyword>
<dbReference type="Gene3D" id="3.40.190.10">
    <property type="entry name" value="Periplasmic binding protein-like II"/>
    <property type="match status" value="2"/>
</dbReference>
<dbReference type="AlphaFoldDB" id="A0A840ZLY7"/>
<gene>
    <name evidence="2" type="ORF">HNR00_003050</name>
</gene>
<dbReference type="NCBIfam" id="TIGR02122">
    <property type="entry name" value="TRAP_TAXI"/>
    <property type="match status" value="1"/>
</dbReference>
<reference evidence="2 3" key="1">
    <citation type="submission" date="2020-08" db="EMBL/GenBank/DDBJ databases">
        <title>Genomic Encyclopedia of Type Strains, Phase IV (KMG-IV): sequencing the most valuable type-strain genomes for metagenomic binning, comparative biology and taxonomic classification.</title>
        <authorList>
            <person name="Goeker M."/>
        </authorList>
    </citation>
    <scope>NUCLEOTIDE SEQUENCE [LARGE SCALE GENOMIC DNA]</scope>
    <source>
        <strain evidence="2 3">DSM 2163</strain>
    </source>
</reference>
<evidence type="ECO:0000313" key="2">
    <source>
        <dbReference type="EMBL" id="MBB5758330.1"/>
    </source>
</evidence>
<feature type="signal peptide" evidence="1">
    <location>
        <begin position="1"/>
        <end position="24"/>
    </location>
</feature>
<dbReference type="InterPro" id="IPR011852">
    <property type="entry name" value="TRAP_TAXI"/>
</dbReference>
<sequence>MKALFETIMVLAFWFVGSSASAYAQSTSKIFLNDADRARYNENVVGLVTGSPGGKYMPLGADMARVFDERGRRGLRIVVSVGYGSVQNIDDLLNLKGIDLAIVQADVLDAFRRDPSTYEQLRRKMRYLTRLHREEIHILARGRVPNLAALDRKRISVGLPGSGTRITARLLFERIGIKPIESETGPDEARAQLIAGEIDAMVFVVGRGAAQFKSISGAQSMEAHLNFVPFGSGEADAAPYEASVLSSEDYPSLIAPGSSVAVGAVPSVLAVFAWEPNQPRYKPVRQFAEHLFGRIGDLVRRPGTERGLWCQVDLAAPVAGWERFSVATEWLARNRERPTRVCDETADRDRACYEAFLRDPAPGIRIEDPTSPVAATLYASWRKGHAECPPSLLP</sequence>
<organism evidence="2 3">
    <name type="scientific">Methylorubrum rhodinum</name>
    <dbReference type="NCBI Taxonomy" id="29428"/>
    <lineage>
        <taxon>Bacteria</taxon>
        <taxon>Pseudomonadati</taxon>
        <taxon>Pseudomonadota</taxon>
        <taxon>Alphaproteobacteria</taxon>
        <taxon>Hyphomicrobiales</taxon>
        <taxon>Methylobacteriaceae</taxon>
        <taxon>Methylorubrum</taxon>
    </lineage>
</organism>
<dbReference type="Proteomes" id="UP000583454">
    <property type="component" value="Unassembled WGS sequence"/>
</dbReference>
<dbReference type="Pfam" id="PF16868">
    <property type="entry name" value="NMT1_3"/>
    <property type="match status" value="1"/>
</dbReference>
<protein>
    <submittedName>
        <fullName evidence="2">TRAP transporter TAXI family solute receptor</fullName>
    </submittedName>
</protein>
<accession>A0A840ZLY7</accession>
<keyword evidence="2" id="KW-0675">Receptor</keyword>
<comment type="caution">
    <text evidence="2">The sequence shown here is derived from an EMBL/GenBank/DDBJ whole genome shotgun (WGS) entry which is preliminary data.</text>
</comment>
<name>A0A840ZLY7_9HYPH</name>
<dbReference type="EMBL" id="JACHOP010000013">
    <property type="protein sequence ID" value="MBB5758330.1"/>
    <property type="molecule type" value="Genomic_DNA"/>
</dbReference>
<dbReference type="RefSeq" id="WP_183570671.1">
    <property type="nucleotide sequence ID" value="NZ_JACHOP010000013.1"/>
</dbReference>
<proteinExistence type="predicted"/>
<evidence type="ECO:0000256" key="1">
    <source>
        <dbReference type="SAM" id="SignalP"/>
    </source>
</evidence>
<keyword evidence="1" id="KW-0732">Signal</keyword>